<evidence type="ECO:0000313" key="2">
    <source>
        <dbReference type="EMBL" id="GBG32425.1"/>
    </source>
</evidence>
<dbReference type="Pfam" id="PF25870">
    <property type="entry name" value="WHD_UFL1_5th"/>
    <property type="match status" value="1"/>
</dbReference>
<dbReference type="GO" id="GO:0016874">
    <property type="term" value="F:ligase activity"/>
    <property type="evidence" value="ECO:0007669"/>
    <property type="project" value="UniProtKB-KW"/>
</dbReference>
<dbReference type="GO" id="GO:0032434">
    <property type="term" value="P:regulation of proteasomal ubiquitin-dependent protein catabolic process"/>
    <property type="evidence" value="ECO:0007669"/>
    <property type="project" value="TreeGrafter"/>
</dbReference>
<dbReference type="EMBL" id="BEYU01000122">
    <property type="protein sequence ID" value="GBG32425.1"/>
    <property type="molecule type" value="Genomic_DNA"/>
</dbReference>
<dbReference type="PANTHER" id="PTHR31057:SF0">
    <property type="entry name" value="E3 UFM1-PROTEIN LIGASE 1"/>
    <property type="match status" value="1"/>
</dbReference>
<organism evidence="2 3">
    <name type="scientific">Hondaea fermentalgiana</name>
    <dbReference type="NCBI Taxonomy" id="2315210"/>
    <lineage>
        <taxon>Eukaryota</taxon>
        <taxon>Sar</taxon>
        <taxon>Stramenopiles</taxon>
        <taxon>Bigyra</taxon>
        <taxon>Labyrinthulomycetes</taxon>
        <taxon>Thraustochytrida</taxon>
        <taxon>Thraustochytriidae</taxon>
        <taxon>Hondaea</taxon>
    </lineage>
</organism>
<dbReference type="PANTHER" id="PTHR31057">
    <property type="entry name" value="E3 UFM1-PROTEIN LIGASE 1"/>
    <property type="match status" value="1"/>
</dbReference>
<dbReference type="GO" id="GO:0034976">
    <property type="term" value="P:response to endoplasmic reticulum stress"/>
    <property type="evidence" value="ECO:0007669"/>
    <property type="project" value="TreeGrafter"/>
</dbReference>
<feature type="domain" description="E3 UFM1-protein ligase 1-like N-terminal" evidence="1">
    <location>
        <begin position="4"/>
        <end position="295"/>
    </location>
</feature>
<dbReference type="InParanoid" id="A0A2R5GP78"/>
<protein>
    <submittedName>
        <fullName evidence="2">E3 UFM1-protein ligase 1-like</fullName>
    </submittedName>
</protein>
<dbReference type="GO" id="GO:0061666">
    <property type="term" value="F:UFM1 ligase activity"/>
    <property type="evidence" value="ECO:0007669"/>
    <property type="project" value="InterPro"/>
</dbReference>
<dbReference type="GO" id="GO:1990592">
    <property type="term" value="P:protein K69-linked ufmylation"/>
    <property type="evidence" value="ECO:0007669"/>
    <property type="project" value="TreeGrafter"/>
</dbReference>
<proteinExistence type="predicted"/>
<dbReference type="AlphaFoldDB" id="A0A2R5GP78"/>
<evidence type="ECO:0000313" key="3">
    <source>
        <dbReference type="Proteomes" id="UP000241890"/>
    </source>
</evidence>
<accession>A0A2R5GP78</accession>
<evidence type="ECO:0000259" key="1">
    <source>
        <dbReference type="Pfam" id="PF09743"/>
    </source>
</evidence>
<keyword evidence="2" id="KW-0436">Ligase</keyword>
<dbReference type="OrthoDB" id="10258297at2759"/>
<dbReference type="Pfam" id="PF09743">
    <property type="entry name" value="E3_UFM1_ligase"/>
    <property type="match status" value="1"/>
</dbReference>
<keyword evidence="3" id="KW-1185">Reference proteome</keyword>
<dbReference type="Proteomes" id="UP000241890">
    <property type="component" value="Unassembled WGS sequence"/>
</dbReference>
<comment type="caution">
    <text evidence="2">The sequence shown here is derived from an EMBL/GenBank/DDBJ whole genome shotgun (WGS) entry which is preliminary data.</text>
</comment>
<dbReference type="InterPro" id="IPR056579">
    <property type="entry name" value="Ufl1_N"/>
</dbReference>
<dbReference type="GO" id="GO:0005789">
    <property type="term" value="C:endoplasmic reticulum membrane"/>
    <property type="evidence" value="ECO:0007669"/>
    <property type="project" value="TreeGrafter"/>
</dbReference>
<dbReference type="InterPro" id="IPR018611">
    <property type="entry name" value="Ufl1"/>
</dbReference>
<name>A0A2R5GP78_9STRA</name>
<sequence length="591" mass="64181">MDEELAALAEALETAQAAETQRGLSERNVVELVLKLREQKKLELVFSLSGNEFVTPERLRQEICQEVKWRGGRARLDEMAATLDLDLTIVESAAQSLVRNEEETKSDDIAGPALSDQAGVAKLSFLTALEIVSSDFRNTLCREIDELLGNGLNSITLGALATDHAVPVEFARHTVEHGIANGIIRNARLQGNVLRTDAYEAALSRKVLGALLAITQPTSLSQIAKAAEMEMSELESVFLRPNVAANMIDLQKLGSVRNGDFIPASFAARQRRAVDDYFSQNHCLPRNVVRSFHLTSGTALGFVRVTFPKAQELSSCIISSTALEALDASVSEAISNKAWLDVAAQGLIPTQVSDADFINLLEKCDASARRAKILGQRVVISRSLLDAIQAHLETIARDAQTLHAESSRGLRSTEEESIEDLVGSEFPQLQRASDVLALVCTELKPYYKKALARAKAEANSSVILHGAAALLQRQSQIEATFAELYADIQMFVKAASRLGALGLSPTATADLDRFIISRFAMPLVGLMVEHQCIQHGEPLEGNEITRVRSSVGTASLGNVLFNPAWKSAEICWAAAQDKLPERCSALSLGQE</sequence>
<reference evidence="2 3" key="1">
    <citation type="submission" date="2017-12" db="EMBL/GenBank/DDBJ databases">
        <title>Sequencing, de novo assembly and annotation of complete genome of a new Thraustochytrid species, strain FCC1311.</title>
        <authorList>
            <person name="Sedici K."/>
            <person name="Godart F."/>
            <person name="Aiese Cigliano R."/>
            <person name="Sanseverino W."/>
            <person name="Barakat M."/>
            <person name="Ortet P."/>
            <person name="Marechal E."/>
            <person name="Cagnac O."/>
            <person name="Amato A."/>
        </authorList>
    </citation>
    <scope>NUCLEOTIDE SEQUENCE [LARGE SCALE GENOMIC DNA]</scope>
</reference>
<gene>
    <name evidence="2" type="ORF">FCC1311_086502</name>
</gene>